<keyword evidence="1" id="KW-0732">Signal</keyword>
<protein>
    <recommendedName>
        <fullName evidence="4">Lipoprotein</fullName>
    </recommendedName>
</protein>
<name>A0A4R0XEI1_9BURK</name>
<comment type="caution">
    <text evidence="2">The sequence shown here is derived from an EMBL/GenBank/DDBJ whole genome shotgun (WGS) entry which is preliminary data.</text>
</comment>
<sequence>MILAMRRTVLLARVCVCLAAAGGCAVPAYAGARSSQIGVSLVAEDRCTANTDGVGPTIGCDRADSSYLVRVMQPGTAMPSMPADGLRKSRPAVEDRYIEIFFRLSYFSDGADTRRRQLCGFALQNTNGGIRAEAFIDLPPCVATPETLSRALAVSCPVVQRGYQVDRRVLFLIAFAAQLKPDAACQGAGLPGVARALLPLSGA</sequence>
<evidence type="ECO:0000313" key="3">
    <source>
        <dbReference type="Proteomes" id="UP000294200"/>
    </source>
</evidence>
<gene>
    <name evidence="2" type="ORF">BZM27_41180</name>
</gene>
<evidence type="ECO:0000313" key="2">
    <source>
        <dbReference type="EMBL" id="TCG04401.1"/>
    </source>
</evidence>
<organism evidence="2 3">
    <name type="scientific">Paraburkholderia steynii</name>
    <dbReference type="NCBI Taxonomy" id="1245441"/>
    <lineage>
        <taxon>Bacteria</taxon>
        <taxon>Pseudomonadati</taxon>
        <taxon>Pseudomonadota</taxon>
        <taxon>Betaproteobacteria</taxon>
        <taxon>Burkholderiales</taxon>
        <taxon>Burkholderiaceae</taxon>
        <taxon>Paraburkholderia</taxon>
    </lineage>
</organism>
<proteinExistence type="predicted"/>
<evidence type="ECO:0008006" key="4">
    <source>
        <dbReference type="Google" id="ProtNLM"/>
    </source>
</evidence>
<accession>A0A4R0XEI1</accession>
<keyword evidence="3" id="KW-1185">Reference proteome</keyword>
<reference evidence="2 3" key="1">
    <citation type="submission" date="2017-02" db="EMBL/GenBank/DDBJ databases">
        <title>Paraburkholderia sophoroidis sp. nov. and Paraburkholderia steynii sp. nov. rhizobial symbionts of the fynbos legume Hypocalyptus sophoroides.</title>
        <authorList>
            <person name="Steenkamp E.T."/>
            <person name="Beukes C.W."/>
            <person name="Van Zyl E."/>
            <person name="Avontuur J."/>
            <person name="Chan W.Y."/>
            <person name="Hassen A."/>
            <person name="Palmer M."/>
            <person name="Mthombeni L."/>
            <person name="Phalane F."/>
            <person name="Sereme K."/>
            <person name="Venter S.N."/>
        </authorList>
    </citation>
    <scope>NUCLEOTIDE SEQUENCE [LARGE SCALE GENOMIC DNA]</scope>
    <source>
        <strain evidence="2 3">HC1.1ba</strain>
    </source>
</reference>
<dbReference type="EMBL" id="MWML01000256">
    <property type="protein sequence ID" value="TCG04401.1"/>
    <property type="molecule type" value="Genomic_DNA"/>
</dbReference>
<feature type="signal peptide" evidence="1">
    <location>
        <begin position="1"/>
        <end position="30"/>
    </location>
</feature>
<feature type="chain" id="PRO_5020627995" description="Lipoprotein" evidence="1">
    <location>
        <begin position="31"/>
        <end position="203"/>
    </location>
</feature>
<dbReference type="Proteomes" id="UP000294200">
    <property type="component" value="Unassembled WGS sequence"/>
</dbReference>
<dbReference type="AlphaFoldDB" id="A0A4R0XEI1"/>
<evidence type="ECO:0000256" key="1">
    <source>
        <dbReference type="SAM" id="SignalP"/>
    </source>
</evidence>
<dbReference type="PROSITE" id="PS51257">
    <property type="entry name" value="PROKAR_LIPOPROTEIN"/>
    <property type="match status" value="1"/>
</dbReference>